<protein>
    <submittedName>
        <fullName evidence="2">Uncharacterized protein</fullName>
    </submittedName>
</protein>
<gene>
    <name evidence="2" type="ORF">UPYG_G00067620</name>
</gene>
<sequence length="140" mass="16001">MARWTARFWTTYGRNGRFWGRQSKGPPQSPKTAEPGSKMRGCQSTTERATLMMSHTKESTEDLVWASVNRYCLGRVVKNPGNMTRGHLHQMKTRTLLCPNYGSHLESERHADVIFSVLHFYFGHLSLSRQSQVLPNSMSV</sequence>
<evidence type="ECO:0000256" key="1">
    <source>
        <dbReference type="SAM" id="MobiDB-lite"/>
    </source>
</evidence>
<keyword evidence="3" id="KW-1185">Reference proteome</keyword>
<dbReference type="EMBL" id="JAGEUA010000002">
    <property type="protein sequence ID" value="KAL1006080.1"/>
    <property type="molecule type" value="Genomic_DNA"/>
</dbReference>
<organism evidence="2 3">
    <name type="scientific">Umbra pygmaea</name>
    <name type="common">Eastern mudminnow</name>
    <dbReference type="NCBI Taxonomy" id="75934"/>
    <lineage>
        <taxon>Eukaryota</taxon>
        <taxon>Metazoa</taxon>
        <taxon>Chordata</taxon>
        <taxon>Craniata</taxon>
        <taxon>Vertebrata</taxon>
        <taxon>Euteleostomi</taxon>
        <taxon>Actinopterygii</taxon>
        <taxon>Neopterygii</taxon>
        <taxon>Teleostei</taxon>
        <taxon>Protacanthopterygii</taxon>
        <taxon>Esociformes</taxon>
        <taxon>Umbridae</taxon>
        <taxon>Umbra</taxon>
    </lineage>
</organism>
<dbReference type="Proteomes" id="UP001557470">
    <property type="component" value="Unassembled WGS sequence"/>
</dbReference>
<accession>A0ABD0XSK7</accession>
<feature type="region of interest" description="Disordered" evidence="1">
    <location>
        <begin position="17"/>
        <end position="43"/>
    </location>
</feature>
<reference evidence="2 3" key="1">
    <citation type="submission" date="2024-06" db="EMBL/GenBank/DDBJ databases">
        <authorList>
            <person name="Pan Q."/>
            <person name="Wen M."/>
            <person name="Jouanno E."/>
            <person name="Zahm M."/>
            <person name="Klopp C."/>
            <person name="Cabau C."/>
            <person name="Louis A."/>
            <person name="Berthelot C."/>
            <person name="Parey E."/>
            <person name="Roest Crollius H."/>
            <person name="Montfort J."/>
            <person name="Robinson-Rechavi M."/>
            <person name="Bouchez O."/>
            <person name="Lampietro C."/>
            <person name="Lopez Roques C."/>
            <person name="Donnadieu C."/>
            <person name="Postlethwait J."/>
            <person name="Bobe J."/>
            <person name="Verreycken H."/>
            <person name="Guiguen Y."/>
        </authorList>
    </citation>
    <scope>NUCLEOTIDE SEQUENCE [LARGE SCALE GENOMIC DNA]</scope>
    <source>
        <strain evidence="2">Up_M1</strain>
        <tissue evidence="2">Testis</tissue>
    </source>
</reference>
<proteinExistence type="predicted"/>
<dbReference type="AlphaFoldDB" id="A0ABD0XSK7"/>
<evidence type="ECO:0000313" key="2">
    <source>
        <dbReference type="EMBL" id="KAL1006080.1"/>
    </source>
</evidence>
<evidence type="ECO:0000313" key="3">
    <source>
        <dbReference type="Proteomes" id="UP001557470"/>
    </source>
</evidence>
<name>A0ABD0XSK7_UMBPY</name>
<comment type="caution">
    <text evidence="2">The sequence shown here is derived from an EMBL/GenBank/DDBJ whole genome shotgun (WGS) entry which is preliminary data.</text>
</comment>